<dbReference type="InterPro" id="IPR006439">
    <property type="entry name" value="HAD-SF_hydro_IA"/>
</dbReference>
<dbReference type="InterPro" id="IPR023198">
    <property type="entry name" value="PGP-like_dom2"/>
</dbReference>
<dbReference type="Gene3D" id="1.10.150.240">
    <property type="entry name" value="Putative phosphatase, domain 2"/>
    <property type="match status" value="1"/>
</dbReference>
<dbReference type="OrthoDB" id="9795007at2"/>
<evidence type="ECO:0000313" key="2">
    <source>
        <dbReference type="Proteomes" id="UP000003448"/>
    </source>
</evidence>
<organism evidence="1 2">
    <name type="scientific">Micromonospora lupini str. Lupac 08</name>
    <dbReference type="NCBI Taxonomy" id="1150864"/>
    <lineage>
        <taxon>Bacteria</taxon>
        <taxon>Bacillati</taxon>
        <taxon>Actinomycetota</taxon>
        <taxon>Actinomycetes</taxon>
        <taxon>Micromonosporales</taxon>
        <taxon>Micromonosporaceae</taxon>
        <taxon>Micromonospora</taxon>
    </lineage>
</organism>
<proteinExistence type="predicted"/>
<protein>
    <submittedName>
        <fullName evidence="1">HAD-superfamily hydrolase subfamily IA</fullName>
    </submittedName>
</protein>
<dbReference type="eggNOG" id="COG1011">
    <property type="taxonomic scope" value="Bacteria"/>
</dbReference>
<dbReference type="Proteomes" id="UP000003448">
    <property type="component" value="Unassembled WGS sequence"/>
</dbReference>
<dbReference type="STRING" id="1150864.MILUP08_40663"/>
<dbReference type="EMBL" id="CAIE01000009">
    <property type="protein sequence ID" value="CCH15753.1"/>
    <property type="molecule type" value="Genomic_DNA"/>
</dbReference>
<dbReference type="AlphaFoldDB" id="I0KW06"/>
<dbReference type="NCBIfam" id="TIGR01509">
    <property type="entry name" value="HAD-SF-IA-v3"/>
    <property type="match status" value="1"/>
</dbReference>
<dbReference type="SFLD" id="SFLDS00003">
    <property type="entry name" value="Haloacid_Dehalogenase"/>
    <property type="match status" value="1"/>
</dbReference>
<dbReference type="InterPro" id="IPR023214">
    <property type="entry name" value="HAD_sf"/>
</dbReference>
<sequence>MRAVWTDFAGVLTPPVGETVRSFCAAQGIEPDQYLGAMKVVGDRYGGDTMAPLDTPLITQDEWATQMEEVLAERYGVSADLSDFGAKWFADRRSNTEWVDWLRTLRRQGTFVGLVSNMVPAWDVHWRAMLPVAELFDDVVLSFEVGARKPEPAIFALAATRAGVPPRDCVLVDDLAKNCAGAQAAGWHAVHFTSTGEAVAELEPWIRR</sequence>
<dbReference type="InterPro" id="IPR052898">
    <property type="entry name" value="ACAD10-like"/>
</dbReference>
<dbReference type="Gene3D" id="3.40.50.1000">
    <property type="entry name" value="HAD superfamily/HAD-like"/>
    <property type="match status" value="1"/>
</dbReference>
<keyword evidence="2" id="KW-1185">Reference proteome</keyword>
<comment type="caution">
    <text evidence="1">The sequence shown here is derived from an EMBL/GenBank/DDBJ whole genome shotgun (WGS) entry which is preliminary data.</text>
</comment>
<evidence type="ECO:0000313" key="1">
    <source>
        <dbReference type="EMBL" id="CCH15753.1"/>
    </source>
</evidence>
<dbReference type="SFLD" id="SFLDG01129">
    <property type="entry name" value="C1.5:_HAD__Beta-PGM__Phosphata"/>
    <property type="match status" value="1"/>
</dbReference>
<dbReference type="InterPro" id="IPR036412">
    <property type="entry name" value="HAD-like_sf"/>
</dbReference>
<dbReference type="PANTHER" id="PTHR47829">
    <property type="entry name" value="HYDROLASE, PUTATIVE (AFU_ORTHOLOGUE AFUA_1G12880)-RELATED"/>
    <property type="match status" value="1"/>
</dbReference>
<keyword evidence="1" id="KW-0378">Hydrolase</keyword>
<dbReference type="Pfam" id="PF00702">
    <property type="entry name" value="Hydrolase"/>
    <property type="match status" value="1"/>
</dbReference>
<dbReference type="RefSeq" id="WP_007455081.1">
    <property type="nucleotide sequence ID" value="NZ_HF570108.1"/>
</dbReference>
<accession>I0KW06</accession>
<gene>
    <name evidence="1" type="ORF">MILUP08_40663</name>
</gene>
<reference evidence="2" key="1">
    <citation type="journal article" date="2012" name="J. Bacteriol.">
        <title>Genome Sequence of Micromonospora lupini Lupac 08, Isolated from Root Nodules of Lupinus angustifolius.</title>
        <authorList>
            <person name="Alonso-Vega P."/>
            <person name="Normand P."/>
            <person name="Bacigalupe R."/>
            <person name="Pujic P."/>
            <person name="Lajus A."/>
            <person name="Vallenet D."/>
            <person name="Carro L."/>
            <person name="Coll P."/>
            <person name="Trujillo M.E."/>
        </authorList>
    </citation>
    <scope>NUCLEOTIDE SEQUENCE [LARGE SCALE GENOMIC DNA]</scope>
    <source>
        <strain evidence="2">Lupac 08</strain>
    </source>
</reference>
<dbReference type="CDD" id="cd02603">
    <property type="entry name" value="HAD_sEH-N_like"/>
    <property type="match status" value="1"/>
</dbReference>
<dbReference type="GO" id="GO:0016787">
    <property type="term" value="F:hydrolase activity"/>
    <property type="evidence" value="ECO:0007669"/>
    <property type="project" value="UniProtKB-KW"/>
</dbReference>
<name>I0KW06_9ACTN</name>
<dbReference type="PANTHER" id="PTHR47829:SF1">
    <property type="entry name" value="HAD FAMILY PHOSPHATASE"/>
    <property type="match status" value="1"/>
</dbReference>
<dbReference type="SUPFAM" id="SSF56784">
    <property type="entry name" value="HAD-like"/>
    <property type="match status" value="1"/>
</dbReference>